<accession>A0ABS2AMR9</accession>
<sequence>MPESRVTVPSLVVSAWRTAPPVLRRFAYWVWGIGFVSVVLAVVADTRNWWGGLQFTSNIIAEIVCSMVALPVALVIIGRLAEYQVKEIDRVRLDRRYGALRKQMAVAVRDTVGRIQDVEQEVSASTNDFARAVKAENGALADVHLANEAARTIHAQTDSQQWLFYEHIMARLRILGTHLQNLLDERDRNGDPIDESADFARLWIDLESALAHQRQIMATAHELFRTRPAVTVRNVTRANRLRDAAIEHLRGIDRLLELCEAVEKEVTGPDLRPS</sequence>
<reference evidence="2 3" key="1">
    <citation type="submission" date="2021-01" db="EMBL/GenBank/DDBJ databases">
        <title>Actinoplanes sp. nov. LDG1-06 isolated from lichen.</title>
        <authorList>
            <person name="Saeng-In P."/>
            <person name="Phongsopitanun W."/>
            <person name="Kanchanasin P."/>
            <person name="Yuki M."/>
            <person name="Kudo T."/>
            <person name="Ohkuma M."/>
            <person name="Tanasupawat S."/>
        </authorList>
    </citation>
    <scope>NUCLEOTIDE SEQUENCE [LARGE SCALE GENOMIC DNA]</scope>
    <source>
        <strain evidence="2 3">LDG1-06</strain>
    </source>
</reference>
<dbReference type="Proteomes" id="UP000632138">
    <property type="component" value="Unassembled WGS sequence"/>
</dbReference>
<proteinExistence type="predicted"/>
<keyword evidence="1" id="KW-0812">Transmembrane</keyword>
<keyword evidence="1" id="KW-1133">Transmembrane helix</keyword>
<keyword evidence="1" id="KW-0472">Membrane</keyword>
<protein>
    <submittedName>
        <fullName evidence="2">Uncharacterized protein</fullName>
    </submittedName>
</protein>
<gene>
    <name evidence="2" type="ORF">JIG36_36905</name>
</gene>
<evidence type="ECO:0000313" key="3">
    <source>
        <dbReference type="Proteomes" id="UP000632138"/>
    </source>
</evidence>
<feature type="transmembrane region" description="Helical" evidence="1">
    <location>
        <begin position="26"/>
        <end position="44"/>
    </location>
</feature>
<evidence type="ECO:0000256" key="1">
    <source>
        <dbReference type="SAM" id="Phobius"/>
    </source>
</evidence>
<dbReference type="RefSeq" id="WP_203381086.1">
    <property type="nucleotide sequence ID" value="NZ_JAENHP010000018.1"/>
</dbReference>
<comment type="caution">
    <text evidence="2">The sequence shown here is derived from an EMBL/GenBank/DDBJ whole genome shotgun (WGS) entry which is preliminary data.</text>
</comment>
<keyword evidence="3" id="KW-1185">Reference proteome</keyword>
<dbReference type="EMBL" id="JAENHP010000018">
    <property type="protein sequence ID" value="MBM2621095.1"/>
    <property type="molecule type" value="Genomic_DNA"/>
</dbReference>
<evidence type="ECO:0000313" key="2">
    <source>
        <dbReference type="EMBL" id="MBM2621095.1"/>
    </source>
</evidence>
<organism evidence="2 3">
    <name type="scientific">Paractinoplanes ovalisporus</name>
    <dbReference type="NCBI Taxonomy" id="2810368"/>
    <lineage>
        <taxon>Bacteria</taxon>
        <taxon>Bacillati</taxon>
        <taxon>Actinomycetota</taxon>
        <taxon>Actinomycetes</taxon>
        <taxon>Micromonosporales</taxon>
        <taxon>Micromonosporaceae</taxon>
        <taxon>Paractinoplanes</taxon>
    </lineage>
</organism>
<feature type="transmembrane region" description="Helical" evidence="1">
    <location>
        <begin position="59"/>
        <end position="81"/>
    </location>
</feature>
<name>A0ABS2AMR9_9ACTN</name>